<dbReference type="Proteomes" id="UP001589828">
    <property type="component" value="Unassembled WGS sequence"/>
</dbReference>
<organism evidence="2 3">
    <name type="scientific">Mucilaginibacter angelicae</name>
    <dbReference type="NCBI Taxonomy" id="869718"/>
    <lineage>
        <taxon>Bacteria</taxon>
        <taxon>Pseudomonadati</taxon>
        <taxon>Bacteroidota</taxon>
        <taxon>Sphingobacteriia</taxon>
        <taxon>Sphingobacteriales</taxon>
        <taxon>Sphingobacteriaceae</taxon>
        <taxon>Mucilaginibacter</taxon>
    </lineage>
</organism>
<protein>
    <submittedName>
        <fullName evidence="2">AAA family ATPase</fullName>
    </submittedName>
</protein>
<reference evidence="2 3" key="1">
    <citation type="submission" date="2024-09" db="EMBL/GenBank/DDBJ databases">
        <authorList>
            <person name="Sun Q."/>
            <person name="Mori K."/>
        </authorList>
    </citation>
    <scope>NUCLEOTIDE SEQUENCE [LARGE SCALE GENOMIC DNA]</scope>
    <source>
        <strain evidence="2 3">NCAIM B.02415</strain>
    </source>
</reference>
<dbReference type="RefSeq" id="WP_377020964.1">
    <property type="nucleotide sequence ID" value="NZ_JBHLTS010000004.1"/>
</dbReference>
<accession>A0ABV6L052</accession>
<evidence type="ECO:0000313" key="2">
    <source>
        <dbReference type="EMBL" id="MFC0513091.1"/>
    </source>
</evidence>
<gene>
    <name evidence="2" type="ORF">ACFFGT_02730</name>
</gene>
<dbReference type="InterPro" id="IPR027417">
    <property type="entry name" value="P-loop_NTPase"/>
</dbReference>
<proteinExistence type="predicted"/>
<dbReference type="Gene3D" id="3.40.50.300">
    <property type="entry name" value="P-loop containing nucleotide triphosphate hydrolases"/>
    <property type="match status" value="1"/>
</dbReference>
<dbReference type="Pfam" id="PF13175">
    <property type="entry name" value="AAA_15"/>
    <property type="match status" value="1"/>
</dbReference>
<dbReference type="InterPro" id="IPR051396">
    <property type="entry name" value="Bact_Antivir_Def_Nuclease"/>
</dbReference>
<sequence>MIKHIEFVEPSEHFKNYTDDNNPLHKLGPLAQINFFIGANNSGKSRFIRSLAREFYSYDPRFECRISFHGEHYHIGILEIEKQKVLRLIRRHLEFIGGHFSDVGRDGAVKHYLPNKKFLNEHDLAKMLSSITTQVMNFSESVITDFDERFAMIASLKAELEILKEKILPLTPMSGKKFSVTYIPVLRSLRRLYESKEKTQGIESFKELRFDNFQQIGKDSLKIRTLLDHFIEKDEYGSKDDQPSYFVNFGAEDIFSGEGLYEEVRSLMNGKESKRAVLAGFEDFLSTSFFNGQKVEVRSISDERGEEVHIKIGDENEFPIYQLGDGIQAIILLTFPIFLNQHNEHHLVLCEEPELYLHPGMQRIFIEVMRRFPKMQFFIATHSNHFLDTTIDYPDDVAIFSFEKKLQMKEAHFRIDRLSSPGLPILNLLGVRNSSVFLSNCTIWVEGISDRIYLRRYLELYMEHLGRGKLRFSEDLHFAFLEFGGNNVVHYDFSDEPKLSEAIRASRVANRIFLIHDADTGKDQRHELLFHQLGDNYHKLPVLEIENLLSPEVLKATLTAYKKVASAELGFGEVPVETFPTQSIGEIVKAMISKGEIKKIFTDDGKLYNKAEFARTATSYMHHWNDLSTGAQKLTEGVYAFIKKHNLP</sequence>
<dbReference type="PANTHER" id="PTHR43581">
    <property type="entry name" value="ATP/GTP PHOSPHATASE"/>
    <property type="match status" value="1"/>
</dbReference>
<evidence type="ECO:0000313" key="3">
    <source>
        <dbReference type="Proteomes" id="UP001589828"/>
    </source>
</evidence>
<keyword evidence="3" id="KW-1185">Reference proteome</keyword>
<comment type="caution">
    <text evidence="2">The sequence shown here is derived from an EMBL/GenBank/DDBJ whole genome shotgun (WGS) entry which is preliminary data.</text>
</comment>
<dbReference type="EMBL" id="JBHLTS010000004">
    <property type="protein sequence ID" value="MFC0513091.1"/>
    <property type="molecule type" value="Genomic_DNA"/>
</dbReference>
<dbReference type="SUPFAM" id="SSF52540">
    <property type="entry name" value="P-loop containing nucleoside triphosphate hydrolases"/>
    <property type="match status" value="1"/>
</dbReference>
<feature type="domain" description="Endonuclease GajA/Old nuclease/RecF-like AAA" evidence="1">
    <location>
        <begin position="32"/>
        <end position="386"/>
    </location>
</feature>
<evidence type="ECO:0000259" key="1">
    <source>
        <dbReference type="Pfam" id="PF13175"/>
    </source>
</evidence>
<dbReference type="InterPro" id="IPR041685">
    <property type="entry name" value="AAA_GajA/Old/RecF-like"/>
</dbReference>
<name>A0ABV6L052_9SPHI</name>
<dbReference type="PANTHER" id="PTHR43581:SF4">
    <property type="entry name" value="ATP_GTP PHOSPHATASE"/>
    <property type="match status" value="1"/>
</dbReference>